<dbReference type="EMBL" id="JBEUKS010000002">
    <property type="protein sequence ID" value="MFC1437890.1"/>
    <property type="molecule type" value="Genomic_DNA"/>
</dbReference>
<dbReference type="InterPro" id="IPR001509">
    <property type="entry name" value="Epimerase_deHydtase"/>
</dbReference>
<keyword evidence="3" id="KW-1185">Reference proteome</keyword>
<dbReference type="Pfam" id="PF01370">
    <property type="entry name" value="Epimerase"/>
    <property type="match status" value="1"/>
</dbReference>
<evidence type="ECO:0000313" key="2">
    <source>
        <dbReference type="EMBL" id="MFC1437890.1"/>
    </source>
</evidence>
<reference evidence="2 3" key="1">
    <citation type="submission" date="2024-06" db="EMBL/GenBank/DDBJ databases">
        <authorList>
            <person name="Lee S.D."/>
        </authorList>
    </citation>
    <scope>NUCLEOTIDE SEQUENCE [LARGE SCALE GENOMIC DNA]</scope>
    <source>
        <strain evidence="2 3">N1-10</strain>
    </source>
</reference>
<sequence length="310" mass="32433">MSRHVVVGAGATARATALLLAEEGVFVTQVSRRGGGADHPLVERVAADAGDSGLLAELATGAETLINCAIPAYDRWVAEVPPFAASLLAAVERTGVGYVMLGNLYGYGHVDGPITEDLPMAPVSAKGRARAQMWLDALAATEAGRVRATEVRAAAFLGRGAVSTFTLGIARQVLAGEVATYPGRLDVPQCWSDVQDVARTLVAAARDDRSWGRAWHAPATANIPVGELTRRFAELTGAPEPHLERLDREALAGLAADSPILGELVEMLYATENPHILDSTGTERALGLTATPLNQVLLATADGLDGSDRT</sequence>
<proteinExistence type="predicted"/>
<dbReference type="Proteomes" id="UP001592581">
    <property type="component" value="Unassembled WGS sequence"/>
</dbReference>
<evidence type="ECO:0000313" key="3">
    <source>
        <dbReference type="Proteomes" id="UP001592581"/>
    </source>
</evidence>
<accession>A0ABV6XHX7</accession>
<gene>
    <name evidence="2" type="ORF">ABUW04_06425</name>
</gene>
<dbReference type="InterPro" id="IPR036291">
    <property type="entry name" value="NAD(P)-bd_dom_sf"/>
</dbReference>
<evidence type="ECO:0000259" key="1">
    <source>
        <dbReference type="Pfam" id="PF01370"/>
    </source>
</evidence>
<protein>
    <submittedName>
        <fullName evidence="2">NAD-dependent epimerase/dehydratase family protein</fullName>
    </submittedName>
</protein>
<comment type="caution">
    <text evidence="2">The sequence shown here is derived from an EMBL/GenBank/DDBJ whole genome shotgun (WGS) entry which is preliminary data.</text>
</comment>
<name>A0ABV6XHX7_9ACTN</name>
<dbReference type="RefSeq" id="WP_380563517.1">
    <property type="nucleotide sequence ID" value="NZ_JBEUKS010000002.1"/>
</dbReference>
<feature type="domain" description="NAD-dependent epimerase/dehydratase" evidence="1">
    <location>
        <begin position="6"/>
        <end position="207"/>
    </location>
</feature>
<dbReference type="Gene3D" id="3.40.50.720">
    <property type="entry name" value="NAD(P)-binding Rossmann-like Domain"/>
    <property type="match status" value="1"/>
</dbReference>
<dbReference type="SUPFAM" id="SSF51735">
    <property type="entry name" value="NAD(P)-binding Rossmann-fold domains"/>
    <property type="match status" value="1"/>
</dbReference>
<organism evidence="2 3">
    <name type="scientific">Streptacidiphilus jeojiensis</name>
    <dbReference type="NCBI Taxonomy" id="3229225"/>
    <lineage>
        <taxon>Bacteria</taxon>
        <taxon>Bacillati</taxon>
        <taxon>Actinomycetota</taxon>
        <taxon>Actinomycetes</taxon>
        <taxon>Kitasatosporales</taxon>
        <taxon>Streptomycetaceae</taxon>
        <taxon>Streptacidiphilus</taxon>
    </lineage>
</organism>